<dbReference type="HOGENOM" id="CLU_3257267_0_0_9"/>
<organism evidence="1 2">
    <name type="scientific">Roseburia intestinalis L1-82</name>
    <dbReference type="NCBI Taxonomy" id="536231"/>
    <lineage>
        <taxon>Bacteria</taxon>
        <taxon>Bacillati</taxon>
        <taxon>Bacillota</taxon>
        <taxon>Clostridia</taxon>
        <taxon>Lachnospirales</taxon>
        <taxon>Lachnospiraceae</taxon>
        <taxon>Roseburia</taxon>
    </lineage>
</organism>
<protein>
    <submittedName>
        <fullName evidence="1">Uncharacterized protein</fullName>
    </submittedName>
</protein>
<sequence length="42" mass="4734">MRVTVHRQAFSELKMPYDTVVAADFADLECEVRIPPGGLFHS</sequence>
<evidence type="ECO:0000313" key="2">
    <source>
        <dbReference type="Proteomes" id="UP000004828"/>
    </source>
</evidence>
<gene>
    <name evidence="1" type="ORF">ROSINTL182_06952</name>
</gene>
<reference evidence="1 2" key="1">
    <citation type="submission" date="2009-08" db="EMBL/GenBank/DDBJ databases">
        <authorList>
            <person name="Weinstock G."/>
            <person name="Sodergren E."/>
            <person name="Clifton S."/>
            <person name="Fulton L."/>
            <person name="Fulton B."/>
            <person name="Courtney L."/>
            <person name="Fronick C."/>
            <person name="Harrison M."/>
            <person name="Strong C."/>
            <person name="Farmer C."/>
            <person name="Delahaunty K."/>
            <person name="Markovic C."/>
            <person name="Hall O."/>
            <person name="Minx P."/>
            <person name="Tomlinson C."/>
            <person name="Mitreva M."/>
            <person name="Nelson J."/>
            <person name="Hou S."/>
            <person name="Wollam A."/>
            <person name="Pepin K.H."/>
            <person name="Johnson M."/>
            <person name="Bhonagiri V."/>
            <person name="Nash W.E."/>
            <person name="Warren W."/>
            <person name="Chinwalla A."/>
            <person name="Mardis E.R."/>
            <person name="Wilson R.K."/>
        </authorList>
    </citation>
    <scope>NUCLEOTIDE SEQUENCE [LARGE SCALE GENOMIC DNA]</scope>
    <source>
        <strain evidence="1 2">L1-82</strain>
    </source>
</reference>
<dbReference type="Proteomes" id="UP000004828">
    <property type="component" value="Unassembled WGS sequence"/>
</dbReference>
<comment type="caution">
    <text evidence="1">The sequence shown here is derived from an EMBL/GenBank/DDBJ whole genome shotgun (WGS) entry which is preliminary data.</text>
</comment>
<evidence type="ECO:0000313" key="1">
    <source>
        <dbReference type="EMBL" id="EEV01040.1"/>
    </source>
</evidence>
<accession>C7GAM2</accession>
<dbReference type="EMBL" id="ABYJ02000094">
    <property type="protein sequence ID" value="EEV01040.1"/>
    <property type="molecule type" value="Genomic_DNA"/>
</dbReference>
<dbReference type="AlphaFoldDB" id="C7GAM2"/>
<proteinExistence type="predicted"/>
<name>C7GAM2_9FIRM</name>